<reference evidence="4" key="2">
    <citation type="submission" date="2025-08" db="UniProtKB">
        <authorList>
            <consortium name="RefSeq"/>
        </authorList>
    </citation>
    <scope>IDENTIFICATION</scope>
    <source>
        <tissue evidence="4">Young leaves</tissue>
    </source>
</reference>
<evidence type="ECO:0000313" key="3">
    <source>
        <dbReference type="Proteomes" id="UP000694853"/>
    </source>
</evidence>
<evidence type="ECO:0000256" key="1">
    <source>
        <dbReference type="SAM" id="MobiDB-lite"/>
    </source>
</evidence>
<name>A0A8B8LP73_ABRPR</name>
<dbReference type="InterPro" id="IPR053134">
    <property type="entry name" value="RNA-dir_DNA_polymerase"/>
</dbReference>
<dbReference type="PANTHER" id="PTHR24559:SF444">
    <property type="entry name" value="REVERSE TRANSCRIPTASE DOMAIN-CONTAINING PROTEIN"/>
    <property type="match status" value="1"/>
</dbReference>
<dbReference type="InterPro" id="IPR000477">
    <property type="entry name" value="RT_dom"/>
</dbReference>
<dbReference type="KEGG" id="aprc:113866586"/>
<dbReference type="AlphaFoldDB" id="A0A8B8LP73"/>
<evidence type="ECO:0000313" key="4">
    <source>
        <dbReference type="RefSeq" id="XP_027357208.1"/>
    </source>
</evidence>
<dbReference type="Pfam" id="PF08284">
    <property type="entry name" value="RVP_2"/>
    <property type="match status" value="1"/>
</dbReference>
<feature type="domain" description="Reverse transcriptase" evidence="2">
    <location>
        <begin position="462"/>
        <end position="567"/>
    </location>
</feature>
<proteinExistence type="predicted"/>
<dbReference type="PANTHER" id="PTHR24559">
    <property type="entry name" value="TRANSPOSON TY3-I GAG-POL POLYPROTEIN"/>
    <property type="match status" value="1"/>
</dbReference>
<organism evidence="3 4">
    <name type="scientific">Abrus precatorius</name>
    <name type="common">Indian licorice</name>
    <name type="synonym">Glycine abrus</name>
    <dbReference type="NCBI Taxonomy" id="3816"/>
    <lineage>
        <taxon>Eukaryota</taxon>
        <taxon>Viridiplantae</taxon>
        <taxon>Streptophyta</taxon>
        <taxon>Embryophyta</taxon>
        <taxon>Tracheophyta</taxon>
        <taxon>Spermatophyta</taxon>
        <taxon>Magnoliopsida</taxon>
        <taxon>eudicotyledons</taxon>
        <taxon>Gunneridae</taxon>
        <taxon>Pentapetalae</taxon>
        <taxon>rosids</taxon>
        <taxon>fabids</taxon>
        <taxon>Fabales</taxon>
        <taxon>Fabaceae</taxon>
        <taxon>Papilionoideae</taxon>
        <taxon>50 kb inversion clade</taxon>
        <taxon>NPAAA clade</taxon>
        <taxon>indigoferoid/millettioid clade</taxon>
        <taxon>Abreae</taxon>
        <taxon>Abrus</taxon>
    </lineage>
</organism>
<gene>
    <name evidence="4" type="primary">LOC113866586</name>
</gene>
<dbReference type="GeneID" id="113866586"/>
<accession>A0A8B8LP73</accession>
<dbReference type="InterPro" id="IPR043502">
    <property type="entry name" value="DNA/RNA_pol_sf"/>
</dbReference>
<keyword evidence="3" id="KW-1185">Reference proteome</keyword>
<dbReference type="CDD" id="cd01647">
    <property type="entry name" value="RT_LTR"/>
    <property type="match status" value="1"/>
</dbReference>
<dbReference type="OrthoDB" id="1432620at2759"/>
<protein>
    <submittedName>
        <fullName evidence="4">Uncharacterized protein LOC113866586</fullName>
    </submittedName>
</protein>
<evidence type="ECO:0000259" key="2">
    <source>
        <dbReference type="Pfam" id="PF00078"/>
    </source>
</evidence>
<dbReference type="CDD" id="cd00303">
    <property type="entry name" value="retropepsin_like"/>
    <property type="match status" value="1"/>
</dbReference>
<dbReference type="Gene3D" id="3.10.10.10">
    <property type="entry name" value="HIV Type 1 Reverse Transcriptase, subunit A, domain 1"/>
    <property type="match status" value="1"/>
</dbReference>
<dbReference type="SUPFAM" id="SSF56672">
    <property type="entry name" value="DNA/RNA polymerases"/>
    <property type="match status" value="1"/>
</dbReference>
<sequence>MSGRVRGSRSTNDPMERIAQMLEALVRNQGREPVEYRGLSAFTRHDPPKFEGGFNPKGAQRWVADVEKVFNAMGCREEHKVTYATYLLCGKAEDWWRFSSQTLPQEGGYIQWETFKLMKYWPHYQHGDREEDLCSQFKIGLRPNIQAAVSVFQLTDLPTLVSKSRIFEANTRGKTVDTRGAGPIGHDRRPPKFSKRPGPHIVKDCPQPKITYNNYGKSGHITNECWAAKRSGSTSTTQRPESRGIVGLSTGQKPSIPGRVFAMSGAEASQSEELIRGKYIIKGRLPDMLFDLGATHSFISVDCVKSLNLYVMELQCNIMVTAPTGKPVVTSWVCLGEKTLIFGATMAEVSRLMSQGTWENMVNARAFMVMFSIEAESVVEPEYILVLRDFSEVFPEDVFELPPERKIKFAIDLIPGANMISVAPYRIAPVELAEVKKQVEDLLQKRFIRPSVSPWGAPVLLVKKKDRNMRMCVDYRQLNKVTVKNKYPLPRIDDSMDQLRGAAMLSKINLRSGYHQIQVKNEDVPKIAFRTRYGHYVYLVMPFGVTNAPAVFMDYMNKIFHKFLDKFVVFLGHVVSKEGIMVDPVKVKAVAEADECD</sequence>
<dbReference type="Pfam" id="PF00078">
    <property type="entry name" value="RVT_1"/>
    <property type="match status" value="1"/>
</dbReference>
<dbReference type="Proteomes" id="UP000694853">
    <property type="component" value="Unplaced"/>
</dbReference>
<reference evidence="3" key="1">
    <citation type="journal article" date="2019" name="Toxins">
        <title>Detection of Abrin-Like and Prepropulchellin-Like Toxin Genes and Transcripts Using Whole Genome Sequencing and Full-Length Transcript Sequencing of Abrus precatorius.</title>
        <authorList>
            <person name="Hovde B.T."/>
            <person name="Daligault H.E."/>
            <person name="Hanschen E.R."/>
            <person name="Kunde Y.A."/>
            <person name="Johnson M.B."/>
            <person name="Starkenburg S.R."/>
            <person name="Johnson S.L."/>
        </authorList>
    </citation>
    <scope>NUCLEOTIDE SEQUENCE [LARGE SCALE GENOMIC DNA]</scope>
</reference>
<feature type="region of interest" description="Disordered" evidence="1">
    <location>
        <begin position="230"/>
        <end position="249"/>
    </location>
</feature>
<dbReference type="RefSeq" id="XP_027357208.1">
    <property type="nucleotide sequence ID" value="XM_027501407.1"/>
</dbReference>
<feature type="region of interest" description="Disordered" evidence="1">
    <location>
        <begin position="175"/>
        <end position="200"/>
    </location>
</feature>